<evidence type="ECO:0000313" key="1">
    <source>
        <dbReference type="EMBL" id="JAT24738.1"/>
    </source>
</evidence>
<name>A0A1B6LM60_9HEMI</name>
<accession>A0A1B6LM60</accession>
<protein>
    <submittedName>
        <fullName evidence="1">Uncharacterized protein</fullName>
    </submittedName>
</protein>
<dbReference type="EMBL" id="GEBQ01015239">
    <property type="protein sequence ID" value="JAT24738.1"/>
    <property type="molecule type" value="Transcribed_RNA"/>
</dbReference>
<organism evidence="1">
    <name type="scientific">Graphocephala atropunctata</name>
    <dbReference type="NCBI Taxonomy" id="36148"/>
    <lineage>
        <taxon>Eukaryota</taxon>
        <taxon>Metazoa</taxon>
        <taxon>Ecdysozoa</taxon>
        <taxon>Arthropoda</taxon>
        <taxon>Hexapoda</taxon>
        <taxon>Insecta</taxon>
        <taxon>Pterygota</taxon>
        <taxon>Neoptera</taxon>
        <taxon>Paraneoptera</taxon>
        <taxon>Hemiptera</taxon>
        <taxon>Auchenorrhyncha</taxon>
        <taxon>Membracoidea</taxon>
        <taxon>Cicadellidae</taxon>
        <taxon>Cicadellinae</taxon>
        <taxon>Cicadellini</taxon>
        <taxon>Graphocephala</taxon>
    </lineage>
</organism>
<dbReference type="AlphaFoldDB" id="A0A1B6LM60"/>
<sequence>QNDIAKKESELAIVTCRLQETIEKVEYCEMEQKKDNVEEVELQYISPRLLISTGTQTKHDKINTTTVEKDDYETMHKRIISYELQLNEKEVLIMQLKDTIEEMNYIMEDSNFSLVNYKQQRSTKKNFSYKCAFHLSKFVSTVGTRK</sequence>
<gene>
    <name evidence="1" type="ORF">g.53788</name>
</gene>
<reference evidence="1" key="1">
    <citation type="submission" date="2015-11" db="EMBL/GenBank/DDBJ databases">
        <title>De novo transcriptome assembly of four potential Pierce s Disease insect vectors from Arizona vineyards.</title>
        <authorList>
            <person name="Tassone E.E."/>
        </authorList>
    </citation>
    <scope>NUCLEOTIDE SEQUENCE</scope>
</reference>
<proteinExistence type="predicted"/>
<feature type="non-terminal residue" evidence="1">
    <location>
        <position position="1"/>
    </location>
</feature>